<evidence type="ECO:0000313" key="3">
    <source>
        <dbReference type="Proteomes" id="UP000519439"/>
    </source>
</evidence>
<sequence length="50" mass="5475">MKPKALSLAVLPLLLTTGTASAKVSCDEFKNSLSMHFVLDNKSRPVWEAE</sequence>
<keyword evidence="1" id="KW-0732">Signal</keyword>
<dbReference type="AlphaFoldDB" id="A0A7W6IEF3"/>
<dbReference type="Proteomes" id="UP000519439">
    <property type="component" value="Unassembled WGS sequence"/>
</dbReference>
<keyword evidence="3" id="KW-1185">Reference proteome</keyword>
<feature type="chain" id="PRO_5031182548" evidence="1">
    <location>
        <begin position="23"/>
        <end position="50"/>
    </location>
</feature>
<name>A0A7W6IEF3_9HYPH</name>
<protein>
    <submittedName>
        <fullName evidence="2">Uncharacterized protein</fullName>
    </submittedName>
</protein>
<accession>A0A7W6IEF3</accession>
<organism evidence="2 3">
    <name type="scientific">Microvirga flocculans</name>
    <dbReference type="NCBI Taxonomy" id="217168"/>
    <lineage>
        <taxon>Bacteria</taxon>
        <taxon>Pseudomonadati</taxon>
        <taxon>Pseudomonadota</taxon>
        <taxon>Alphaproteobacteria</taxon>
        <taxon>Hyphomicrobiales</taxon>
        <taxon>Methylobacteriaceae</taxon>
        <taxon>Microvirga</taxon>
    </lineage>
</organism>
<evidence type="ECO:0000313" key="2">
    <source>
        <dbReference type="EMBL" id="MBB4039934.1"/>
    </source>
</evidence>
<gene>
    <name evidence="2" type="ORF">GGR34_001581</name>
</gene>
<evidence type="ECO:0000256" key="1">
    <source>
        <dbReference type="SAM" id="SignalP"/>
    </source>
</evidence>
<dbReference type="RefSeq" id="WP_154664119.1">
    <property type="nucleotide sequence ID" value="NZ_JACIDC010000004.1"/>
</dbReference>
<feature type="signal peptide" evidence="1">
    <location>
        <begin position="1"/>
        <end position="22"/>
    </location>
</feature>
<dbReference type="EMBL" id="JACIDC010000004">
    <property type="protein sequence ID" value="MBB4039934.1"/>
    <property type="molecule type" value="Genomic_DNA"/>
</dbReference>
<proteinExistence type="predicted"/>
<reference evidence="2 3" key="1">
    <citation type="submission" date="2020-08" db="EMBL/GenBank/DDBJ databases">
        <title>Genomic Encyclopedia of Type Strains, Phase IV (KMG-IV): sequencing the most valuable type-strain genomes for metagenomic binning, comparative biology and taxonomic classification.</title>
        <authorList>
            <person name="Goeker M."/>
        </authorList>
    </citation>
    <scope>NUCLEOTIDE SEQUENCE [LARGE SCALE GENOMIC DNA]</scope>
    <source>
        <strain evidence="2 3">DSM 15743</strain>
    </source>
</reference>
<comment type="caution">
    <text evidence="2">The sequence shown here is derived from an EMBL/GenBank/DDBJ whole genome shotgun (WGS) entry which is preliminary data.</text>
</comment>